<keyword evidence="3 6" id="KW-0238">DNA-binding</keyword>
<sequence>MGEAVDFRVLGALDLRHGGMAVELGTPKQRTILALLLLSPGRPVTVTRMVDELWPGEAPHSAVANVITYVSRLRRILAGVGCALTRRDSAYVLETSAETIDFHRFAGLTGRAETALRAGDLTESARLWASALDIWRGKPFEGVATGPELEAASAGWQEWRLTAFESHAQVRLRLHDTGDLIATLLAHTRAEPLRETGWLLLMEALRAGGNSAAALQAYEQARLALAEQLGTDPGQRLRALHQEILTDDGRAPVVPAQLPFDGYGFVGRRGELRQLDTALSRGHSQPTAVLITAIAGMAGVGKTALAVHWAHRVSGEFPDGQLYVNLAGFTTSGCPVQPGDALKGFLDALDVPADRVPSDVDGRAALYRTLLAKRRMLIVLDNAASAEQVRPLLPGTPGCLVVVTSRSQLPGLLAAAGAEPLMLGLLSVSEARQMLAERLGAGRVIAEPQAAGEIIDRCVRLPLALAIVAARAAIRPAASLALLAAQLREAGAGLDPFEAGDAATDVRAVFASSYRTLPPLQARLFRLLGLHSGPDIGVAAAASLAALPLAQTSRLLGELAQAHLVTEPAAGRYGMHDLLRTFAGETAAATDAPSERHDALRRLYDHYLHACESGATAINPLRVAVADHDPLPAVVLFEFTSAADALAWFRDEHAALIACVHRAAAVGLPAHAIRLAGALATYFDRRGHWSDWVSTQQAAIEAARAAGDRIGQAHAHRRLARALTRMSRLAEAHAQALAALELFTHEADCRGQANTQLDLALLLEQQGRFAEALGYAQAALSVFRRGDDDAAKANALNSVGWAYSLVGDHRKALIHCQEALEVLRGLDNRDSEAHTWDSIGYAHHHLGEHDEAVACYLVALELFRELGDRFYEARILVHLGEARHAAGQHGEAALMEALSILDDLGHPTAAEVRGKLEAARGDRSRAIVGLPLLRQRPMA</sequence>
<evidence type="ECO:0000256" key="5">
    <source>
        <dbReference type="PROSITE-ProRule" id="PRU00339"/>
    </source>
</evidence>
<keyword evidence="2" id="KW-0805">Transcription regulation</keyword>
<protein>
    <submittedName>
        <fullName evidence="8">SARP family transcriptional regulator</fullName>
    </submittedName>
</protein>
<dbReference type="Pfam" id="PF00486">
    <property type="entry name" value="Trans_reg_C"/>
    <property type="match status" value="1"/>
</dbReference>
<dbReference type="InterPro" id="IPR002182">
    <property type="entry name" value="NB-ARC"/>
</dbReference>
<dbReference type="Gene3D" id="1.10.10.10">
    <property type="entry name" value="Winged helix-like DNA-binding domain superfamily/Winged helix DNA-binding domain"/>
    <property type="match status" value="1"/>
</dbReference>
<dbReference type="SMART" id="SM00028">
    <property type="entry name" value="TPR"/>
    <property type="match status" value="5"/>
</dbReference>
<dbReference type="Proteomes" id="UP000612899">
    <property type="component" value="Unassembled WGS sequence"/>
</dbReference>
<organism evidence="8 9">
    <name type="scientific">Rhizocola hellebori</name>
    <dbReference type="NCBI Taxonomy" id="1392758"/>
    <lineage>
        <taxon>Bacteria</taxon>
        <taxon>Bacillati</taxon>
        <taxon>Actinomycetota</taxon>
        <taxon>Actinomycetes</taxon>
        <taxon>Micromonosporales</taxon>
        <taxon>Micromonosporaceae</taxon>
        <taxon>Rhizocola</taxon>
    </lineage>
</organism>
<dbReference type="PANTHER" id="PTHR35807:SF1">
    <property type="entry name" value="TRANSCRIPTIONAL REGULATOR REDD"/>
    <property type="match status" value="1"/>
</dbReference>
<feature type="repeat" description="TPR" evidence="5">
    <location>
        <begin position="833"/>
        <end position="866"/>
    </location>
</feature>
<dbReference type="SUPFAM" id="SSF46894">
    <property type="entry name" value="C-terminal effector domain of the bipartite response regulators"/>
    <property type="match status" value="1"/>
</dbReference>
<dbReference type="RefSeq" id="WP_203910238.1">
    <property type="nucleotide sequence ID" value="NZ_BONY01000027.1"/>
</dbReference>
<dbReference type="GO" id="GO:0043531">
    <property type="term" value="F:ADP binding"/>
    <property type="evidence" value="ECO:0007669"/>
    <property type="project" value="InterPro"/>
</dbReference>
<dbReference type="Gene3D" id="1.25.40.10">
    <property type="entry name" value="Tetratricopeptide repeat domain"/>
    <property type="match status" value="2"/>
</dbReference>
<dbReference type="GO" id="GO:0006355">
    <property type="term" value="P:regulation of DNA-templated transcription"/>
    <property type="evidence" value="ECO:0007669"/>
    <property type="project" value="InterPro"/>
</dbReference>
<dbReference type="PROSITE" id="PS50005">
    <property type="entry name" value="TPR"/>
    <property type="match status" value="1"/>
</dbReference>
<dbReference type="InterPro" id="IPR036388">
    <property type="entry name" value="WH-like_DNA-bd_sf"/>
</dbReference>
<dbReference type="GO" id="GO:0003677">
    <property type="term" value="F:DNA binding"/>
    <property type="evidence" value="ECO:0007669"/>
    <property type="project" value="UniProtKB-UniRule"/>
</dbReference>
<dbReference type="InterPro" id="IPR011990">
    <property type="entry name" value="TPR-like_helical_dom_sf"/>
</dbReference>
<evidence type="ECO:0000313" key="9">
    <source>
        <dbReference type="Proteomes" id="UP000612899"/>
    </source>
</evidence>
<keyword evidence="4" id="KW-0804">Transcription</keyword>
<reference evidence="8" key="1">
    <citation type="submission" date="2021-01" db="EMBL/GenBank/DDBJ databases">
        <title>Whole genome shotgun sequence of Rhizocola hellebori NBRC 109834.</title>
        <authorList>
            <person name="Komaki H."/>
            <person name="Tamura T."/>
        </authorList>
    </citation>
    <scope>NUCLEOTIDE SEQUENCE</scope>
    <source>
        <strain evidence="8">NBRC 109834</strain>
    </source>
</reference>
<dbReference type="PANTHER" id="PTHR35807">
    <property type="entry name" value="TRANSCRIPTIONAL REGULATOR REDD-RELATED"/>
    <property type="match status" value="1"/>
</dbReference>
<dbReference type="SMART" id="SM00862">
    <property type="entry name" value="Trans_reg_C"/>
    <property type="match status" value="1"/>
</dbReference>
<dbReference type="CDD" id="cd15831">
    <property type="entry name" value="BTAD"/>
    <property type="match status" value="1"/>
</dbReference>
<dbReference type="InterPro" id="IPR001867">
    <property type="entry name" value="OmpR/PhoB-type_DNA-bd"/>
</dbReference>
<dbReference type="Pfam" id="PF03704">
    <property type="entry name" value="BTAD"/>
    <property type="match status" value="1"/>
</dbReference>
<dbReference type="PROSITE" id="PS51755">
    <property type="entry name" value="OMPR_PHOB"/>
    <property type="match status" value="1"/>
</dbReference>
<dbReference type="Pfam" id="PF13424">
    <property type="entry name" value="TPR_12"/>
    <property type="match status" value="2"/>
</dbReference>
<gene>
    <name evidence="8" type="ORF">Rhe02_44870</name>
</gene>
<feature type="domain" description="OmpR/PhoB-type" evidence="7">
    <location>
        <begin position="1"/>
        <end position="95"/>
    </location>
</feature>
<proteinExistence type="inferred from homology"/>
<dbReference type="InterPro" id="IPR019734">
    <property type="entry name" value="TPR_rpt"/>
</dbReference>
<dbReference type="AlphaFoldDB" id="A0A8J3Q9I2"/>
<dbReference type="GO" id="GO:0000160">
    <property type="term" value="P:phosphorelay signal transduction system"/>
    <property type="evidence" value="ECO:0007669"/>
    <property type="project" value="InterPro"/>
</dbReference>
<dbReference type="PRINTS" id="PR00364">
    <property type="entry name" value="DISEASERSIST"/>
</dbReference>
<evidence type="ECO:0000256" key="6">
    <source>
        <dbReference type="PROSITE-ProRule" id="PRU01091"/>
    </source>
</evidence>
<dbReference type="InterPro" id="IPR005158">
    <property type="entry name" value="BTAD"/>
</dbReference>
<dbReference type="SUPFAM" id="SSF52540">
    <property type="entry name" value="P-loop containing nucleoside triphosphate hydrolases"/>
    <property type="match status" value="1"/>
</dbReference>
<evidence type="ECO:0000256" key="2">
    <source>
        <dbReference type="ARBA" id="ARBA00023015"/>
    </source>
</evidence>
<dbReference type="Gene3D" id="3.40.50.300">
    <property type="entry name" value="P-loop containing nucleotide triphosphate hydrolases"/>
    <property type="match status" value="1"/>
</dbReference>
<keyword evidence="5" id="KW-0802">TPR repeat</keyword>
<dbReference type="Pfam" id="PF00931">
    <property type="entry name" value="NB-ARC"/>
    <property type="match status" value="1"/>
</dbReference>
<dbReference type="InterPro" id="IPR051677">
    <property type="entry name" value="AfsR-DnrI-RedD_regulator"/>
</dbReference>
<name>A0A8J3Q9I2_9ACTN</name>
<evidence type="ECO:0000256" key="3">
    <source>
        <dbReference type="ARBA" id="ARBA00023125"/>
    </source>
</evidence>
<evidence type="ECO:0000259" key="7">
    <source>
        <dbReference type="PROSITE" id="PS51755"/>
    </source>
</evidence>
<dbReference type="InterPro" id="IPR016032">
    <property type="entry name" value="Sig_transdc_resp-reg_C-effctor"/>
</dbReference>
<dbReference type="InterPro" id="IPR027417">
    <property type="entry name" value="P-loop_NTPase"/>
</dbReference>
<evidence type="ECO:0000313" key="8">
    <source>
        <dbReference type="EMBL" id="GIH06420.1"/>
    </source>
</evidence>
<accession>A0A8J3Q9I2</accession>
<dbReference type="SUPFAM" id="SSF48452">
    <property type="entry name" value="TPR-like"/>
    <property type="match status" value="3"/>
</dbReference>
<evidence type="ECO:0000256" key="4">
    <source>
        <dbReference type="ARBA" id="ARBA00023163"/>
    </source>
</evidence>
<comment type="similarity">
    <text evidence="1">Belongs to the AfsR/DnrI/RedD regulatory family.</text>
</comment>
<evidence type="ECO:0000256" key="1">
    <source>
        <dbReference type="ARBA" id="ARBA00005820"/>
    </source>
</evidence>
<feature type="DNA-binding region" description="OmpR/PhoB-type" evidence="6">
    <location>
        <begin position="1"/>
        <end position="95"/>
    </location>
</feature>
<dbReference type="SMART" id="SM01043">
    <property type="entry name" value="BTAD"/>
    <property type="match status" value="1"/>
</dbReference>
<comment type="caution">
    <text evidence="8">The sequence shown here is derived from an EMBL/GenBank/DDBJ whole genome shotgun (WGS) entry which is preliminary data.</text>
</comment>
<keyword evidence="9" id="KW-1185">Reference proteome</keyword>
<dbReference type="EMBL" id="BONY01000027">
    <property type="protein sequence ID" value="GIH06420.1"/>
    <property type="molecule type" value="Genomic_DNA"/>
</dbReference>